<dbReference type="AlphaFoldDB" id="A0A1I7S114"/>
<feature type="transmembrane region" description="Helical" evidence="3">
    <location>
        <begin position="445"/>
        <end position="464"/>
    </location>
</feature>
<feature type="chain" id="PRO_5035359597" evidence="4">
    <location>
        <begin position="22"/>
        <end position="559"/>
    </location>
</feature>
<dbReference type="Proteomes" id="UP000659654">
    <property type="component" value="Unassembled WGS sequence"/>
</dbReference>
<dbReference type="PANTHER" id="PTHR45757:SF11">
    <property type="entry name" value="MAJOR FACILITATOR SUPERFAMILY (MFS) PROFILE DOMAIN-CONTAINING PROTEIN"/>
    <property type="match status" value="1"/>
</dbReference>
<reference evidence="7" key="2">
    <citation type="submission" date="2020-08" db="EMBL/GenBank/DDBJ databases">
        <authorList>
            <person name="Kikuchi T."/>
        </authorList>
    </citation>
    <scope>NUCLEOTIDE SEQUENCE</scope>
    <source>
        <strain evidence="6">Ka4C1</strain>
    </source>
</reference>
<accession>A0A1I7S114</accession>
<dbReference type="EMBL" id="CAJFDI010000001">
    <property type="protein sequence ID" value="CAD5211281.1"/>
    <property type="molecule type" value="Genomic_DNA"/>
</dbReference>
<proteinExistence type="predicted"/>
<keyword evidence="9" id="KW-1185">Reference proteome</keyword>
<feature type="transmembrane region" description="Helical" evidence="3">
    <location>
        <begin position="151"/>
        <end position="171"/>
    </location>
</feature>
<feature type="signal peptide" evidence="4">
    <location>
        <begin position="1"/>
        <end position="21"/>
    </location>
</feature>
<dbReference type="Proteomes" id="UP000095284">
    <property type="component" value="Unplaced"/>
</dbReference>
<comment type="subcellular location">
    <subcellularLocation>
        <location evidence="1">Membrane</location>
        <topology evidence="1">Multi-pass membrane protein</topology>
    </subcellularLocation>
</comment>
<feature type="transmembrane region" description="Helical" evidence="3">
    <location>
        <begin position="210"/>
        <end position="229"/>
    </location>
</feature>
<dbReference type="SMR" id="A0A1I7S114"/>
<evidence type="ECO:0000256" key="1">
    <source>
        <dbReference type="ARBA" id="ARBA00004141"/>
    </source>
</evidence>
<keyword evidence="3" id="KW-0812">Transmembrane</keyword>
<feature type="transmembrane region" description="Helical" evidence="3">
    <location>
        <begin position="306"/>
        <end position="325"/>
    </location>
</feature>
<evidence type="ECO:0000313" key="6">
    <source>
        <dbReference type="EMBL" id="CAD5211281.1"/>
    </source>
</evidence>
<dbReference type="Pfam" id="PF07690">
    <property type="entry name" value="MFS_1"/>
    <property type="match status" value="1"/>
</dbReference>
<dbReference type="PANTHER" id="PTHR45757">
    <property type="entry name" value="PROTEIN CBG23364-RELATED"/>
    <property type="match status" value="1"/>
</dbReference>
<dbReference type="InterPro" id="IPR036259">
    <property type="entry name" value="MFS_trans_sf"/>
</dbReference>
<dbReference type="eggNOG" id="KOG2532">
    <property type="taxonomic scope" value="Eukaryota"/>
</dbReference>
<evidence type="ECO:0000256" key="3">
    <source>
        <dbReference type="SAM" id="Phobius"/>
    </source>
</evidence>
<feature type="transmembrane region" description="Helical" evidence="3">
    <location>
        <begin position="377"/>
        <end position="398"/>
    </location>
</feature>
<dbReference type="EMBL" id="CAJFCV020000001">
    <property type="protein sequence ID" value="CAG9088009.1"/>
    <property type="molecule type" value="Genomic_DNA"/>
</dbReference>
<dbReference type="OrthoDB" id="2985014at2759"/>
<name>A0A1I7S114_BURXY</name>
<dbReference type="InterPro" id="IPR011701">
    <property type="entry name" value="MFS"/>
</dbReference>
<dbReference type="InterPro" id="IPR020846">
    <property type="entry name" value="MFS_dom"/>
</dbReference>
<evidence type="ECO:0000256" key="4">
    <source>
        <dbReference type="SAM" id="SignalP"/>
    </source>
</evidence>
<feature type="transmembrane region" description="Helical" evidence="3">
    <location>
        <begin position="177"/>
        <end position="198"/>
    </location>
</feature>
<dbReference type="SUPFAM" id="SSF103473">
    <property type="entry name" value="MFS general substrate transporter"/>
    <property type="match status" value="1"/>
</dbReference>
<evidence type="ECO:0000313" key="8">
    <source>
        <dbReference type="Proteomes" id="UP000095284"/>
    </source>
</evidence>
<feature type="transmembrane region" description="Helical" evidence="3">
    <location>
        <begin position="122"/>
        <end position="142"/>
    </location>
</feature>
<organism evidence="8 10">
    <name type="scientific">Bursaphelenchus xylophilus</name>
    <name type="common">Pinewood nematode worm</name>
    <name type="synonym">Aphelenchoides xylophilus</name>
    <dbReference type="NCBI Taxonomy" id="6326"/>
    <lineage>
        <taxon>Eukaryota</taxon>
        <taxon>Metazoa</taxon>
        <taxon>Ecdysozoa</taxon>
        <taxon>Nematoda</taxon>
        <taxon>Chromadorea</taxon>
        <taxon>Rhabditida</taxon>
        <taxon>Tylenchina</taxon>
        <taxon>Tylenchomorpha</taxon>
        <taxon>Aphelenchoidea</taxon>
        <taxon>Aphelenchoididae</taxon>
        <taxon>Bursaphelenchus</taxon>
    </lineage>
</organism>
<feature type="domain" description="Major facilitator superfamily (MFS) profile" evidence="5">
    <location>
        <begin position="71"/>
        <end position="496"/>
    </location>
</feature>
<dbReference type="Gene3D" id="1.20.1250.20">
    <property type="entry name" value="MFS general substrate transporter like domains"/>
    <property type="match status" value="2"/>
</dbReference>
<keyword evidence="3" id="KW-0472">Membrane</keyword>
<evidence type="ECO:0000313" key="9">
    <source>
        <dbReference type="Proteomes" id="UP000659654"/>
    </source>
</evidence>
<dbReference type="GO" id="GO:0022857">
    <property type="term" value="F:transmembrane transporter activity"/>
    <property type="evidence" value="ECO:0007669"/>
    <property type="project" value="InterPro"/>
</dbReference>
<reference evidence="10" key="1">
    <citation type="submission" date="2016-11" db="UniProtKB">
        <authorList>
            <consortium name="WormBaseParasite"/>
        </authorList>
    </citation>
    <scope>IDENTIFICATION</scope>
</reference>
<feature type="transmembrane region" description="Helical" evidence="3">
    <location>
        <begin position="69"/>
        <end position="88"/>
    </location>
</feature>
<dbReference type="GO" id="GO:0016020">
    <property type="term" value="C:membrane"/>
    <property type="evidence" value="ECO:0007669"/>
    <property type="project" value="UniProtKB-SubCell"/>
</dbReference>
<keyword evidence="4" id="KW-0732">Signal</keyword>
<feature type="transmembrane region" description="Helical" evidence="3">
    <location>
        <begin position="345"/>
        <end position="365"/>
    </location>
</feature>
<keyword evidence="3" id="KW-1133">Transmembrane helix</keyword>
<dbReference type="PROSITE" id="PS50850">
    <property type="entry name" value="MFS"/>
    <property type="match status" value="1"/>
</dbReference>
<dbReference type="WBParaSite" id="BXY_0668900.1">
    <property type="protein sequence ID" value="BXY_0668900.1"/>
    <property type="gene ID" value="BXY_0668900"/>
</dbReference>
<evidence type="ECO:0000259" key="5">
    <source>
        <dbReference type="PROSITE" id="PS50850"/>
    </source>
</evidence>
<feature type="transmembrane region" description="Helical" evidence="3">
    <location>
        <begin position="404"/>
        <end position="425"/>
    </location>
</feature>
<evidence type="ECO:0000256" key="2">
    <source>
        <dbReference type="SAM" id="MobiDB-lite"/>
    </source>
</evidence>
<dbReference type="Proteomes" id="UP000582659">
    <property type="component" value="Unassembled WGS sequence"/>
</dbReference>
<feature type="transmembrane region" description="Helical" evidence="3">
    <location>
        <begin position="470"/>
        <end position="488"/>
    </location>
</feature>
<evidence type="ECO:0000313" key="10">
    <source>
        <dbReference type="WBParaSite" id="BXY_0668900.1"/>
    </source>
</evidence>
<evidence type="ECO:0000313" key="7">
    <source>
        <dbReference type="EMBL" id="CAG9088009.1"/>
    </source>
</evidence>
<feature type="transmembrane region" description="Helical" evidence="3">
    <location>
        <begin position="241"/>
        <end position="261"/>
    </location>
</feature>
<sequence>MQNVMFFATGSCVSLVQVTSAAMLNPDAPTDNVVYMDEKTLRRTSIATVEKFTTFPKEERFVFWHKTRLLILALVTIGLTICVSNAMIFNFTVICMNKDAVGGNSSFFVEAVPMFSDAERSWLLSMVAVGTILGTLPITYIVSKIGIRQMFTLYGLISAFSVLIFPLAVSFGYWPTLFIRMVQGVALTASWSVFGAVIAEWAELNRSGTAVAYLSCHLQLAPMFTMPVSAALCESSAGWSWAYYLHGIFTILIFAVFYWFYRDSPALHPNVSDKELKIIQEGKVIRIHEAGQFEPVPYKAIFTDKCTLGIMGTALSNIIAFRLFFQYGPIYLNEILHFDVQGTGFAAALPFLLSLLGKFVGGPISDTLPGLTDKQRVIAFASFSQFLLAAAYFGLAFMPEGAVGLGQFCYTAVIALSGLDTVSVLKSLQLTSGRFVHVLMSVNSLNESLTLFGLAAAVSIFVPTNTSEEWSRVFIFMGAMMTIFTIIFDFTTEVSLRPWAAQTSKISPEAKFEIPAERLANLQQVERVINDRRISIQSHQSSLPMGSRQPSILSLTRIR</sequence>
<feature type="region of interest" description="Disordered" evidence="2">
    <location>
        <begin position="540"/>
        <end position="559"/>
    </location>
</feature>
<gene>
    <name evidence="6" type="ORF">BXYJ_LOCUS2350</name>
</gene>
<protein>
    <submittedName>
        <fullName evidence="6">(pine wood nematode) hypothetical protein</fullName>
    </submittedName>
    <submittedName>
        <fullName evidence="10">MFS domain-containing protein</fullName>
    </submittedName>
</protein>